<dbReference type="STRING" id="270351.Maq22A_c09690"/>
<protein>
    <submittedName>
        <fullName evidence="3">Uncharacterized protein</fullName>
    </submittedName>
</protein>
<dbReference type="EMBL" id="AP014704">
    <property type="protein sequence ID" value="BAQ45229.1"/>
    <property type="molecule type" value="Genomic_DNA"/>
</dbReference>
<keyword evidence="1" id="KW-1133">Transmembrane helix</keyword>
<evidence type="ECO:0000256" key="1">
    <source>
        <dbReference type="SAM" id="Phobius"/>
    </source>
</evidence>
<keyword evidence="2" id="KW-0732">Signal</keyword>
<proteinExistence type="predicted"/>
<feature type="transmembrane region" description="Helical" evidence="1">
    <location>
        <begin position="88"/>
        <end position="112"/>
    </location>
</feature>
<feature type="chain" id="PRO_5002189199" evidence="2">
    <location>
        <begin position="23"/>
        <end position="123"/>
    </location>
</feature>
<evidence type="ECO:0000313" key="4">
    <source>
        <dbReference type="Proteomes" id="UP000061432"/>
    </source>
</evidence>
<dbReference type="RefSeq" id="WP_060846590.1">
    <property type="nucleotide sequence ID" value="NZ_AP014704.1"/>
</dbReference>
<dbReference type="Proteomes" id="UP000061432">
    <property type="component" value="Chromosome"/>
</dbReference>
<keyword evidence="1" id="KW-0472">Membrane</keyword>
<evidence type="ECO:0000313" key="3">
    <source>
        <dbReference type="EMBL" id="BAQ45229.1"/>
    </source>
</evidence>
<organism evidence="3 4">
    <name type="scientific">Methylobacterium aquaticum</name>
    <dbReference type="NCBI Taxonomy" id="270351"/>
    <lineage>
        <taxon>Bacteria</taxon>
        <taxon>Pseudomonadati</taxon>
        <taxon>Pseudomonadota</taxon>
        <taxon>Alphaproteobacteria</taxon>
        <taxon>Hyphomicrobiales</taxon>
        <taxon>Methylobacteriaceae</taxon>
        <taxon>Methylobacterium</taxon>
    </lineage>
</organism>
<sequence>MRTARPAAAVLAVVLPVATAFAEVSDKVEETRAGQWNVTWALLAMTVVAAASGWRRALLPWPVTAIWSSIVFWTVWEWSGEIRREGELALLWESGAMAAALLLTPLLLAGLARRWQRTKASSA</sequence>
<feature type="transmembrane region" description="Helical" evidence="1">
    <location>
        <begin position="32"/>
        <end position="51"/>
    </location>
</feature>
<reference evidence="3 4" key="1">
    <citation type="journal article" date="2015" name="Genome Announc.">
        <title>Complete Genome Sequence of Methylobacterium aquaticum Strain 22A, Isolated from Racomitrium japonicum Moss.</title>
        <authorList>
            <person name="Tani A."/>
            <person name="Ogura Y."/>
            <person name="Hayashi T."/>
            <person name="Kimbara K."/>
        </authorList>
    </citation>
    <scope>NUCLEOTIDE SEQUENCE [LARGE SCALE GENOMIC DNA]</scope>
    <source>
        <strain evidence="3 4">MA-22A</strain>
    </source>
</reference>
<dbReference type="KEGG" id="maqu:Maq22A_c09690"/>
<feature type="signal peptide" evidence="2">
    <location>
        <begin position="1"/>
        <end position="22"/>
    </location>
</feature>
<dbReference type="PATRIC" id="fig|270351.10.peg.1860"/>
<accession>A0A0C6FJF0</accession>
<evidence type="ECO:0000256" key="2">
    <source>
        <dbReference type="SAM" id="SignalP"/>
    </source>
</evidence>
<name>A0A0C6FJF0_9HYPH</name>
<reference evidence="4" key="2">
    <citation type="submission" date="2015-01" db="EMBL/GenBank/DDBJ databases">
        <title>Complete genome sequence of Methylobacterium aquaticum strain 22A.</title>
        <authorList>
            <person name="Tani A."/>
            <person name="Ogura Y."/>
            <person name="Hayashi T."/>
        </authorList>
    </citation>
    <scope>NUCLEOTIDE SEQUENCE [LARGE SCALE GENOMIC DNA]</scope>
    <source>
        <strain evidence="4">MA-22A</strain>
    </source>
</reference>
<dbReference type="AlphaFoldDB" id="A0A0C6FJF0"/>
<gene>
    <name evidence="3" type="ORF">Maq22A_c09690</name>
</gene>
<dbReference type="OrthoDB" id="9981097at2"/>
<feature type="transmembrane region" description="Helical" evidence="1">
    <location>
        <begin position="58"/>
        <end position="76"/>
    </location>
</feature>
<keyword evidence="1" id="KW-0812">Transmembrane</keyword>